<dbReference type="STRING" id="1324314.BVG16_24150"/>
<feature type="transmembrane region" description="Helical" evidence="1">
    <location>
        <begin position="49"/>
        <end position="68"/>
    </location>
</feature>
<dbReference type="Pfam" id="PF24686">
    <property type="entry name" value="FLQE3_permease"/>
    <property type="match status" value="1"/>
</dbReference>
<name>A0A1T2X333_9BACL</name>
<organism evidence="2 3">
    <name type="scientific">Paenibacillus selenitireducens</name>
    <dbReference type="NCBI Taxonomy" id="1324314"/>
    <lineage>
        <taxon>Bacteria</taxon>
        <taxon>Bacillati</taxon>
        <taxon>Bacillota</taxon>
        <taxon>Bacilli</taxon>
        <taxon>Bacillales</taxon>
        <taxon>Paenibacillaceae</taxon>
        <taxon>Paenibacillus</taxon>
    </lineage>
</organism>
<dbReference type="Proteomes" id="UP000190188">
    <property type="component" value="Unassembled WGS sequence"/>
</dbReference>
<dbReference type="OrthoDB" id="8480522at2"/>
<dbReference type="AlphaFoldDB" id="A0A1T2X333"/>
<keyword evidence="1" id="KW-0472">Membrane</keyword>
<protein>
    <submittedName>
        <fullName evidence="2">ABC transporter permease</fullName>
    </submittedName>
</protein>
<reference evidence="2 3" key="1">
    <citation type="submission" date="2017-01" db="EMBL/GenBank/DDBJ databases">
        <title>Genome analysis of Paenibacillus selenitrireducens ES3-24.</title>
        <authorList>
            <person name="Xu D."/>
            <person name="Yao R."/>
            <person name="Zheng S."/>
        </authorList>
    </citation>
    <scope>NUCLEOTIDE SEQUENCE [LARGE SCALE GENOMIC DNA]</scope>
    <source>
        <strain evidence="2 3">ES3-24</strain>
    </source>
</reference>
<feature type="transmembrane region" description="Helical" evidence="1">
    <location>
        <begin position="153"/>
        <end position="179"/>
    </location>
</feature>
<sequence>MRLRSAMMYDMKLQIRHGFYYAYVLIAAAYIVLLRSLPLDIRETVGTVITFSDPSVLGFFFIGGLVLLEKGQNIYDNLFVTPYKPEEYIISKTLSLTLLSVVTSCIIHLSAFGLHPNLFLFLLGVTMTSIFFTLLGLGLAVRCQTLNGFFLMSTVYTFVFVLPLVDVIGVWTTPLFYFIPAKASLMMIQSPFNPLGTGQMIYAIGTLTAWIGIAWMWTRFSFRKFITLQMGGGDPQ</sequence>
<gene>
    <name evidence="2" type="ORF">BVG16_24150</name>
</gene>
<feature type="transmembrane region" description="Helical" evidence="1">
    <location>
        <begin position="199"/>
        <end position="218"/>
    </location>
</feature>
<evidence type="ECO:0000256" key="1">
    <source>
        <dbReference type="SAM" id="Phobius"/>
    </source>
</evidence>
<evidence type="ECO:0000313" key="2">
    <source>
        <dbReference type="EMBL" id="OPA74225.1"/>
    </source>
</evidence>
<comment type="caution">
    <text evidence="2">The sequence shown here is derived from an EMBL/GenBank/DDBJ whole genome shotgun (WGS) entry which is preliminary data.</text>
</comment>
<keyword evidence="1" id="KW-1133">Transmembrane helix</keyword>
<feature type="transmembrane region" description="Helical" evidence="1">
    <location>
        <begin position="118"/>
        <end position="141"/>
    </location>
</feature>
<keyword evidence="1" id="KW-0812">Transmembrane</keyword>
<keyword evidence="3" id="KW-1185">Reference proteome</keyword>
<dbReference type="EMBL" id="MSZX01000011">
    <property type="protein sequence ID" value="OPA74225.1"/>
    <property type="molecule type" value="Genomic_DNA"/>
</dbReference>
<feature type="transmembrane region" description="Helical" evidence="1">
    <location>
        <begin position="89"/>
        <end position="112"/>
    </location>
</feature>
<evidence type="ECO:0000313" key="3">
    <source>
        <dbReference type="Proteomes" id="UP000190188"/>
    </source>
</evidence>
<feature type="transmembrane region" description="Helical" evidence="1">
    <location>
        <begin position="20"/>
        <end position="37"/>
    </location>
</feature>
<proteinExistence type="predicted"/>
<accession>A0A1T2X333</accession>
<dbReference type="InterPro" id="IPR056926">
    <property type="entry name" value="FLQE3_permease"/>
</dbReference>
<dbReference type="RefSeq" id="WP_078501770.1">
    <property type="nucleotide sequence ID" value="NZ_MSZX01000011.1"/>
</dbReference>